<accession>A0A915JHM9</accession>
<proteinExistence type="predicted"/>
<dbReference type="Pfam" id="PF02847">
    <property type="entry name" value="MA3"/>
    <property type="match status" value="1"/>
</dbReference>
<reference evidence="5" key="1">
    <citation type="submission" date="2022-11" db="UniProtKB">
        <authorList>
            <consortium name="WormBaseParasite"/>
        </authorList>
    </citation>
    <scope>IDENTIFICATION</scope>
</reference>
<organism evidence="4 5">
    <name type="scientific">Romanomermis culicivorax</name>
    <name type="common">Nematode worm</name>
    <dbReference type="NCBI Taxonomy" id="13658"/>
    <lineage>
        <taxon>Eukaryota</taxon>
        <taxon>Metazoa</taxon>
        <taxon>Ecdysozoa</taxon>
        <taxon>Nematoda</taxon>
        <taxon>Enoplea</taxon>
        <taxon>Dorylaimia</taxon>
        <taxon>Mermithida</taxon>
        <taxon>Mermithoidea</taxon>
        <taxon>Mermithidae</taxon>
        <taxon>Romanomermis</taxon>
    </lineage>
</organism>
<comment type="subcellular location">
    <subcellularLocation>
        <location evidence="1">Nucleus</location>
    </subcellularLocation>
</comment>
<dbReference type="PANTHER" id="PTHR18034:SF4">
    <property type="entry name" value="NUCLEOLAR MIF4G DOMAIN-CONTAINING PROTEIN 1"/>
    <property type="match status" value="1"/>
</dbReference>
<evidence type="ECO:0000256" key="1">
    <source>
        <dbReference type="ARBA" id="ARBA00004123"/>
    </source>
</evidence>
<evidence type="ECO:0000313" key="4">
    <source>
        <dbReference type="Proteomes" id="UP000887565"/>
    </source>
</evidence>
<protein>
    <submittedName>
        <fullName evidence="5">MI domain-containing protein</fullName>
    </submittedName>
</protein>
<evidence type="ECO:0000259" key="3">
    <source>
        <dbReference type="PROSITE" id="PS51366"/>
    </source>
</evidence>
<feature type="domain" description="MI" evidence="3">
    <location>
        <begin position="218"/>
        <end position="334"/>
    </location>
</feature>
<name>A0A915JHM9_ROMCU</name>
<dbReference type="WBParaSite" id="nRc.2.0.1.t25618-RA">
    <property type="protein sequence ID" value="nRc.2.0.1.t25618-RA"/>
    <property type="gene ID" value="nRc.2.0.1.g25618"/>
</dbReference>
<dbReference type="Gene3D" id="1.25.40.180">
    <property type="match status" value="1"/>
</dbReference>
<dbReference type="PANTHER" id="PTHR18034">
    <property type="entry name" value="CELL CYCLE CONTROL PROTEIN CWF22-RELATED"/>
    <property type="match status" value="1"/>
</dbReference>
<dbReference type="GO" id="GO:0003723">
    <property type="term" value="F:RNA binding"/>
    <property type="evidence" value="ECO:0007669"/>
    <property type="project" value="TreeGrafter"/>
</dbReference>
<dbReference type="InterPro" id="IPR003891">
    <property type="entry name" value="Initiation_fac_eIF4g_MI"/>
</dbReference>
<dbReference type="InterPro" id="IPR050781">
    <property type="entry name" value="CWC22_splicing_factor"/>
</dbReference>
<dbReference type="SMART" id="SM00544">
    <property type="entry name" value="MA3"/>
    <property type="match status" value="1"/>
</dbReference>
<dbReference type="GO" id="GO:0005730">
    <property type="term" value="C:nucleolus"/>
    <property type="evidence" value="ECO:0007669"/>
    <property type="project" value="TreeGrafter"/>
</dbReference>
<keyword evidence="2" id="KW-0539">Nucleus</keyword>
<sequence length="428" mass="49447">MDKKMDNVSLVLCYLGLFKIVQSKLVFEVLNLLSSKLNEKSVELILLVLQTNKNLCSLDFGTLNGLEIFLAIGSFLRKESPLELKHFIEEVNTKSTSIKDENLINRSRLQFMLDTLQLIKNNNFLKVANCDIELNERFVKLLRSFFPGKQLESPLPMTLRDLWSAKVKGRWWIVGAAVTITRPEVEEKPGRSESSALKTTNFSEKLLKLAKKHHMNTDLRRNIFCIVVSSEDYLDAFEKLCRLSLKGQQEREIIHIILTCCLIEKSYNPFYAYLLQRFCHDQPRFLLTAQFAFWDKIKLISSSTKAAIENLARCLAHLLANKTVPLAILKVIDFGSLEKSLKKFCTILFDDFLTNVSDDNLKQIFANCLSSKQHEGKYEHLVDEIRTFFSHFFVKSLEKRQAKNLSIVKKKIEVLDHYLYYQLGSSLL</sequence>
<dbReference type="GO" id="GO:0042274">
    <property type="term" value="P:ribosomal small subunit biogenesis"/>
    <property type="evidence" value="ECO:0007669"/>
    <property type="project" value="TreeGrafter"/>
</dbReference>
<keyword evidence="4" id="KW-1185">Reference proteome</keyword>
<evidence type="ECO:0000313" key="5">
    <source>
        <dbReference type="WBParaSite" id="nRc.2.0.1.t25618-RA"/>
    </source>
</evidence>
<dbReference type="PROSITE" id="PS51366">
    <property type="entry name" value="MI"/>
    <property type="match status" value="1"/>
</dbReference>
<dbReference type="Proteomes" id="UP000887565">
    <property type="component" value="Unplaced"/>
</dbReference>
<dbReference type="AlphaFoldDB" id="A0A915JHM9"/>
<evidence type="ECO:0000256" key="2">
    <source>
        <dbReference type="ARBA" id="ARBA00023242"/>
    </source>
</evidence>